<reference evidence="6" key="2">
    <citation type="submission" date="2023-06" db="EMBL/GenBank/DDBJ databases">
        <authorList>
            <person name="Lucena T."/>
            <person name="Sun Q."/>
        </authorList>
    </citation>
    <scope>NUCLEOTIDE SEQUENCE</scope>
    <source>
        <strain evidence="6">CECT 8869</strain>
    </source>
</reference>
<evidence type="ECO:0000259" key="5">
    <source>
        <dbReference type="SMART" id="SM00849"/>
    </source>
</evidence>
<keyword evidence="7" id="KW-1185">Reference proteome</keyword>
<dbReference type="InterPro" id="IPR036866">
    <property type="entry name" value="RibonucZ/Hydroxyglut_hydro"/>
</dbReference>
<evidence type="ECO:0000313" key="7">
    <source>
        <dbReference type="Proteomes" id="UP001168579"/>
    </source>
</evidence>
<dbReference type="Pfam" id="PF00753">
    <property type="entry name" value="Lactamase_B"/>
    <property type="match status" value="1"/>
</dbReference>
<evidence type="ECO:0000256" key="1">
    <source>
        <dbReference type="ARBA" id="ARBA00007749"/>
    </source>
</evidence>
<evidence type="ECO:0000256" key="2">
    <source>
        <dbReference type="ARBA" id="ARBA00022723"/>
    </source>
</evidence>
<protein>
    <submittedName>
        <fullName evidence="6">MBL fold metallo-hydrolase</fullName>
    </submittedName>
</protein>
<dbReference type="SMART" id="SM00849">
    <property type="entry name" value="Lactamase_B"/>
    <property type="match status" value="1"/>
</dbReference>
<dbReference type="InterPro" id="IPR051013">
    <property type="entry name" value="MBL_superfamily_lactonases"/>
</dbReference>
<dbReference type="RefSeq" id="WP_304435878.1">
    <property type="nucleotide sequence ID" value="NZ_JAUKUC010000001.1"/>
</dbReference>
<dbReference type="Gene3D" id="3.60.15.10">
    <property type="entry name" value="Ribonuclease Z/Hydroxyacylglutathione hydrolase-like"/>
    <property type="match status" value="1"/>
</dbReference>
<dbReference type="Proteomes" id="UP001168579">
    <property type="component" value="Unassembled WGS sequence"/>
</dbReference>
<keyword evidence="4" id="KW-0862">Zinc</keyword>
<dbReference type="SUPFAM" id="SSF56281">
    <property type="entry name" value="Metallo-hydrolase/oxidoreductase"/>
    <property type="match status" value="1"/>
</dbReference>
<name>A0ABT8RPQ1_9FLAO</name>
<dbReference type="EMBL" id="JAUKUC010000001">
    <property type="protein sequence ID" value="MDO1512885.1"/>
    <property type="molecule type" value="Genomic_DNA"/>
</dbReference>
<dbReference type="PANTHER" id="PTHR42978:SF6">
    <property type="entry name" value="QUORUM-QUENCHING LACTONASE YTNP-RELATED"/>
    <property type="match status" value="1"/>
</dbReference>
<dbReference type="InterPro" id="IPR001279">
    <property type="entry name" value="Metallo-B-lactamas"/>
</dbReference>
<evidence type="ECO:0000256" key="4">
    <source>
        <dbReference type="ARBA" id="ARBA00022833"/>
    </source>
</evidence>
<organism evidence="6 7">
    <name type="scientific">Maribacter confluentis</name>
    <dbReference type="NCBI Taxonomy" id="1656093"/>
    <lineage>
        <taxon>Bacteria</taxon>
        <taxon>Pseudomonadati</taxon>
        <taxon>Bacteroidota</taxon>
        <taxon>Flavobacteriia</taxon>
        <taxon>Flavobacteriales</taxon>
        <taxon>Flavobacteriaceae</taxon>
        <taxon>Maribacter</taxon>
    </lineage>
</organism>
<dbReference type="PANTHER" id="PTHR42978">
    <property type="entry name" value="QUORUM-QUENCHING LACTONASE YTNP-RELATED-RELATED"/>
    <property type="match status" value="1"/>
</dbReference>
<feature type="domain" description="Metallo-beta-lactamase" evidence="5">
    <location>
        <begin position="42"/>
        <end position="257"/>
    </location>
</feature>
<keyword evidence="2" id="KW-0479">Metal-binding</keyword>
<accession>A0ABT8RPQ1</accession>
<sequence>MKIYPVETGNFKLDGGAMFGVVPKTIWQKTNPADANNLIDIAARSLLIENSDQLILVDTGMGNKQSDKFFSYYNRWGDFTLDKSFNNLGFHRDDITDVFLTHLHFDHCGGAIQWNKDRTGYEPAFKNARFWSNEKHWNWATQPNPREKASFLTENLMPLQESGQLHFIKETETAFSSNNSLGFDIRFVNGHTEKQMLPQFTYKEKTLVFMADLIPTVGHIPLPYVMGYDTRPLLTMQEKERFLNEAADNHYYLFFEHDAHNQLCTLKHTDKGIRLDQLFTYNEVFGQN</sequence>
<evidence type="ECO:0000256" key="3">
    <source>
        <dbReference type="ARBA" id="ARBA00022801"/>
    </source>
</evidence>
<evidence type="ECO:0000313" key="6">
    <source>
        <dbReference type="EMBL" id="MDO1512885.1"/>
    </source>
</evidence>
<keyword evidence="3" id="KW-0378">Hydrolase</keyword>
<comment type="similarity">
    <text evidence="1">Belongs to the metallo-beta-lactamase superfamily.</text>
</comment>
<comment type="caution">
    <text evidence="6">The sequence shown here is derived from an EMBL/GenBank/DDBJ whole genome shotgun (WGS) entry which is preliminary data.</text>
</comment>
<proteinExistence type="inferred from homology"/>
<reference evidence="6" key="1">
    <citation type="journal article" date="2014" name="Int. J. Syst. Evol. Microbiol.">
        <title>Complete genome of a new Firmicutes species belonging to the dominant human colonic microbiota ('Ruminococcus bicirculans') reveals two chromosomes and a selective capacity to utilize plant glucans.</title>
        <authorList>
            <consortium name="NISC Comparative Sequencing Program"/>
            <person name="Wegmann U."/>
            <person name="Louis P."/>
            <person name="Goesmann A."/>
            <person name="Henrissat B."/>
            <person name="Duncan S.H."/>
            <person name="Flint H.J."/>
        </authorList>
    </citation>
    <scope>NUCLEOTIDE SEQUENCE</scope>
    <source>
        <strain evidence="6">CECT 8869</strain>
    </source>
</reference>
<dbReference type="CDD" id="cd16281">
    <property type="entry name" value="metallo-hydrolase-like_MBL-fold"/>
    <property type="match status" value="1"/>
</dbReference>
<gene>
    <name evidence="6" type="ORF">Q2T41_09485</name>
</gene>